<dbReference type="EMBL" id="GBXM01007992">
    <property type="protein sequence ID" value="JAI00586.1"/>
    <property type="molecule type" value="Transcribed_RNA"/>
</dbReference>
<dbReference type="AlphaFoldDB" id="A0A0E9XFF6"/>
<name>A0A0E9XFF6_ANGAN</name>
<accession>A0A0E9XFF6</accession>
<organism evidence="1">
    <name type="scientific">Anguilla anguilla</name>
    <name type="common">European freshwater eel</name>
    <name type="synonym">Muraena anguilla</name>
    <dbReference type="NCBI Taxonomy" id="7936"/>
    <lineage>
        <taxon>Eukaryota</taxon>
        <taxon>Metazoa</taxon>
        <taxon>Chordata</taxon>
        <taxon>Craniata</taxon>
        <taxon>Vertebrata</taxon>
        <taxon>Euteleostomi</taxon>
        <taxon>Actinopterygii</taxon>
        <taxon>Neopterygii</taxon>
        <taxon>Teleostei</taxon>
        <taxon>Anguilliformes</taxon>
        <taxon>Anguillidae</taxon>
        <taxon>Anguilla</taxon>
    </lineage>
</organism>
<reference evidence="1" key="2">
    <citation type="journal article" date="2015" name="Fish Shellfish Immunol.">
        <title>Early steps in the European eel (Anguilla anguilla)-Vibrio vulnificus interaction in the gills: Role of the RtxA13 toxin.</title>
        <authorList>
            <person name="Callol A."/>
            <person name="Pajuelo D."/>
            <person name="Ebbesson L."/>
            <person name="Teles M."/>
            <person name="MacKenzie S."/>
            <person name="Amaro C."/>
        </authorList>
    </citation>
    <scope>NUCLEOTIDE SEQUENCE</scope>
</reference>
<evidence type="ECO:0000313" key="1">
    <source>
        <dbReference type="EMBL" id="JAI00586.1"/>
    </source>
</evidence>
<reference evidence="1" key="1">
    <citation type="submission" date="2014-11" db="EMBL/GenBank/DDBJ databases">
        <authorList>
            <person name="Amaro Gonzalez C."/>
        </authorList>
    </citation>
    <scope>NUCLEOTIDE SEQUENCE</scope>
</reference>
<sequence length="18" mass="2101">MDNTSQTTEYLKIIKSKT</sequence>
<protein>
    <submittedName>
        <fullName evidence="1">Uncharacterized protein</fullName>
    </submittedName>
</protein>
<proteinExistence type="predicted"/>